<feature type="compositionally biased region" description="Basic and acidic residues" evidence="1">
    <location>
        <begin position="337"/>
        <end position="351"/>
    </location>
</feature>
<gene>
    <name evidence="4" type="ORF">SAMEA4412673_02520</name>
</gene>
<accession>A0AAJ5C0S5</accession>
<dbReference type="InterPro" id="IPR051916">
    <property type="entry name" value="GPI-anchor_lipid_remodeler"/>
</dbReference>
<dbReference type="PANTHER" id="PTHR14859:SF15">
    <property type="entry name" value="ENDONUCLEASE_EXONUCLEASE_PHOSPHATASE DOMAIN-CONTAINING PROTEIN"/>
    <property type="match status" value="1"/>
</dbReference>
<feature type="transmembrane region" description="Helical" evidence="2">
    <location>
        <begin position="58"/>
        <end position="75"/>
    </location>
</feature>
<dbReference type="AlphaFoldDB" id="A0AAJ5C0S5"/>
<dbReference type="Pfam" id="PF03372">
    <property type="entry name" value="Exo_endo_phos"/>
    <property type="match status" value="1"/>
</dbReference>
<dbReference type="KEGG" id="smiz:4412673_02520"/>
<feature type="domain" description="Endonuclease/exonuclease/phosphatase" evidence="3">
    <location>
        <begin position="107"/>
        <end position="311"/>
    </location>
</feature>
<evidence type="ECO:0000259" key="3">
    <source>
        <dbReference type="Pfam" id="PF03372"/>
    </source>
</evidence>
<keyword evidence="2" id="KW-0472">Membrane</keyword>
<dbReference type="GO" id="GO:0016020">
    <property type="term" value="C:membrane"/>
    <property type="evidence" value="ECO:0007669"/>
    <property type="project" value="GOC"/>
</dbReference>
<dbReference type="PANTHER" id="PTHR14859">
    <property type="entry name" value="CALCOFLUOR WHITE HYPERSENSITIVE PROTEIN PRECURSOR"/>
    <property type="match status" value="1"/>
</dbReference>
<evidence type="ECO:0000313" key="4">
    <source>
        <dbReference type="EMBL" id="SNV51780.1"/>
    </source>
</evidence>
<reference evidence="4 5" key="1">
    <citation type="submission" date="2017-06" db="EMBL/GenBank/DDBJ databases">
        <authorList>
            <consortium name="Pathogen Informatics"/>
        </authorList>
    </citation>
    <scope>NUCLEOTIDE SEQUENCE [LARGE SCALE GENOMIC DNA]</scope>
    <source>
        <strain evidence="4 5">NCTC12149</strain>
    </source>
</reference>
<proteinExistence type="predicted"/>
<feature type="region of interest" description="Disordered" evidence="1">
    <location>
        <begin position="323"/>
        <end position="351"/>
    </location>
</feature>
<evidence type="ECO:0000256" key="2">
    <source>
        <dbReference type="SAM" id="Phobius"/>
    </source>
</evidence>
<sequence length="351" mass="40870">MEIALIVFGSLLIIFTILPLIRLDYWTFRVFEYPRIQKLALSVLWIILYLIHADFHNSLLLVFGILILINIIYLLKQILPFTPLGKKQVYKADMIDDKNSLKVMISNVYEDNDDYKGCLSVVHSNKPDLLLLLETSHEWDRQTQSLETDYKYQVKIPIDNTYGMLFYSKFPIHNAEVKYLVEDEIPSIDCQIELPSGQLVQVFAVHPTPPVPNENPRSTERDKELLIVAEKAKKCDLPVIVIGDLNDVAWSYTTELFLKMSELLDPRRGRGFYNTFHAKQPLMQFPLDHAFISADFKLRELKKLDNYNSDHFPIFVHIQFEKSAEEEQEDNQLEANQEDKEMAAEKRNADT</sequence>
<organism evidence="4 5">
    <name type="scientific">Sphingobacterium mizutaii</name>
    <dbReference type="NCBI Taxonomy" id="1010"/>
    <lineage>
        <taxon>Bacteria</taxon>
        <taxon>Pseudomonadati</taxon>
        <taxon>Bacteroidota</taxon>
        <taxon>Sphingobacteriia</taxon>
        <taxon>Sphingobacteriales</taxon>
        <taxon>Sphingobacteriaceae</taxon>
        <taxon>Sphingobacterium</taxon>
    </lineage>
</organism>
<dbReference type="InterPro" id="IPR005135">
    <property type="entry name" value="Endo/exonuclease/phosphatase"/>
</dbReference>
<dbReference type="GO" id="GO:0003824">
    <property type="term" value="F:catalytic activity"/>
    <property type="evidence" value="ECO:0007669"/>
    <property type="project" value="InterPro"/>
</dbReference>
<feature type="transmembrane region" description="Helical" evidence="2">
    <location>
        <begin position="6"/>
        <end position="23"/>
    </location>
</feature>
<evidence type="ECO:0000256" key="1">
    <source>
        <dbReference type="SAM" id="MobiDB-lite"/>
    </source>
</evidence>
<keyword evidence="2" id="KW-0812">Transmembrane</keyword>
<dbReference type="Gene3D" id="3.60.10.10">
    <property type="entry name" value="Endonuclease/exonuclease/phosphatase"/>
    <property type="match status" value="1"/>
</dbReference>
<dbReference type="SUPFAM" id="SSF56219">
    <property type="entry name" value="DNase I-like"/>
    <property type="match status" value="1"/>
</dbReference>
<protein>
    <submittedName>
        <fullName evidence="4">Uncharacterized protein conserved in bacteria</fullName>
    </submittedName>
</protein>
<dbReference type="EMBL" id="LT906468">
    <property type="protein sequence ID" value="SNV51780.1"/>
    <property type="molecule type" value="Genomic_DNA"/>
</dbReference>
<keyword evidence="2" id="KW-1133">Transmembrane helix</keyword>
<feature type="transmembrane region" description="Helical" evidence="2">
    <location>
        <begin position="35"/>
        <end position="52"/>
    </location>
</feature>
<evidence type="ECO:0000313" key="5">
    <source>
        <dbReference type="Proteomes" id="UP000215355"/>
    </source>
</evidence>
<dbReference type="InterPro" id="IPR036691">
    <property type="entry name" value="Endo/exonu/phosph_ase_sf"/>
</dbReference>
<name>A0AAJ5C0S5_9SPHI</name>
<dbReference type="Proteomes" id="UP000215355">
    <property type="component" value="Chromosome 1"/>
</dbReference>
<dbReference type="GO" id="GO:0006506">
    <property type="term" value="P:GPI anchor biosynthetic process"/>
    <property type="evidence" value="ECO:0007669"/>
    <property type="project" value="TreeGrafter"/>
</dbReference>